<dbReference type="Proteomes" id="UP000192917">
    <property type="component" value="Unassembled WGS sequence"/>
</dbReference>
<dbReference type="GO" id="GO:0016209">
    <property type="term" value="F:antioxidant activity"/>
    <property type="evidence" value="ECO:0007669"/>
    <property type="project" value="InterPro"/>
</dbReference>
<dbReference type="InterPro" id="IPR050553">
    <property type="entry name" value="Thioredoxin_ResA/DsbE_sf"/>
</dbReference>
<evidence type="ECO:0000259" key="3">
    <source>
        <dbReference type="PROSITE" id="PS51352"/>
    </source>
</evidence>
<dbReference type="EMBL" id="FWZX01000001">
    <property type="protein sequence ID" value="SME91581.1"/>
    <property type="molecule type" value="Genomic_DNA"/>
</dbReference>
<dbReference type="PROSITE" id="PS00194">
    <property type="entry name" value="THIOREDOXIN_1"/>
    <property type="match status" value="1"/>
</dbReference>
<dbReference type="InterPro" id="IPR036249">
    <property type="entry name" value="Thioredoxin-like_sf"/>
</dbReference>
<dbReference type="GO" id="GO:0015036">
    <property type="term" value="F:disulfide oxidoreductase activity"/>
    <property type="evidence" value="ECO:0007669"/>
    <property type="project" value="UniProtKB-ARBA"/>
</dbReference>
<keyword evidence="5" id="KW-1185">Reference proteome</keyword>
<evidence type="ECO:0000256" key="2">
    <source>
        <dbReference type="SAM" id="SignalP"/>
    </source>
</evidence>
<evidence type="ECO:0000256" key="1">
    <source>
        <dbReference type="ARBA" id="ARBA00023284"/>
    </source>
</evidence>
<dbReference type="CDD" id="cd02966">
    <property type="entry name" value="TlpA_like_family"/>
    <property type="match status" value="1"/>
</dbReference>
<dbReference type="Pfam" id="PF00578">
    <property type="entry name" value="AhpC-TSA"/>
    <property type="match status" value="1"/>
</dbReference>
<feature type="chain" id="PRO_5013391652" evidence="2">
    <location>
        <begin position="30"/>
        <end position="187"/>
    </location>
</feature>
<reference evidence="4 5" key="1">
    <citation type="submission" date="2017-04" db="EMBL/GenBank/DDBJ databases">
        <authorList>
            <person name="Afonso C.L."/>
            <person name="Miller P.J."/>
            <person name="Scott M.A."/>
            <person name="Spackman E."/>
            <person name="Goraichik I."/>
            <person name="Dimitrov K.M."/>
            <person name="Suarez D.L."/>
            <person name="Swayne D.E."/>
        </authorList>
    </citation>
    <scope>NUCLEOTIDE SEQUENCE [LARGE SCALE GENOMIC DNA]</scope>
    <source>
        <strain evidence="4 5">USBA 355</strain>
    </source>
</reference>
<dbReference type="InterPro" id="IPR000866">
    <property type="entry name" value="AhpC/TSA"/>
</dbReference>
<accession>A0A1Y6B9D6</accession>
<feature type="signal peptide" evidence="2">
    <location>
        <begin position="1"/>
        <end position="29"/>
    </location>
</feature>
<dbReference type="Gene3D" id="3.40.30.10">
    <property type="entry name" value="Glutaredoxin"/>
    <property type="match status" value="1"/>
</dbReference>
<dbReference type="InterPro" id="IPR013766">
    <property type="entry name" value="Thioredoxin_domain"/>
</dbReference>
<proteinExistence type="predicted"/>
<dbReference type="STRING" id="560819.SAMN05428998_101415"/>
<dbReference type="InterPro" id="IPR017937">
    <property type="entry name" value="Thioredoxin_CS"/>
</dbReference>
<dbReference type="SUPFAM" id="SSF52833">
    <property type="entry name" value="Thioredoxin-like"/>
    <property type="match status" value="1"/>
</dbReference>
<dbReference type="PANTHER" id="PTHR42852">
    <property type="entry name" value="THIOL:DISULFIDE INTERCHANGE PROTEIN DSBE"/>
    <property type="match status" value="1"/>
</dbReference>
<keyword evidence="4" id="KW-0413">Isomerase</keyword>
<dbReference type="AlphaFoldDB" id="A0A1Y6B9D6"/>
<feature type="domain" description="Thioredoxin" evidence="3">
    <location>
        <begin position="41"/>
        <end position="186"/>
    </location>
</feature>
<evidence type="ECO:0000313" key="4">
    <source>
        <dbReference type="EMBL" id="SME91581.1"/>
    </source>
</evidence>
<dbReference type="PROSITE" id="PS51352">
    <property type="entry name" value="THIOREDOXIN_2"/>
    <property type="match status" value="1"/>
</dbReference>
<evidence type="ECO:0000313" key="5">
    <source>
        <dbReference type="Proteomes" id="UP000192917"/>
    </source>
</evidence>
<protein>
    <submittedName>
        <fullName evidence="4">Thiol-disulfide isomerase or thioredoxin</fullName>
    </submittedName>
</protein>
<organism evidence="4 5">
    <name type="scientific">Tistlia consotensis USBA 355</name>
    <dbReference type="NCBI Taxonomy" id="560819"/>
    <lineage>
        <taxon>Bacteria</taxon>
        <taxon>Pseudomonadati</taxon>
        <taxon>Pseudomonadota</taxon>
        <taxon>Alphaproteobacteria</taxon>
        <taxon>Rhodospirillales</taxon>
        <taxon>Rhodovibrionaceae</taxon>
        <taxon>Tistlia</taxon>
    </lineage>
</organism>
<keyword evidence="1" id="KW-0676">Redox-active center</keyword>
<name>A0A1Y6B9D6_9PROT</name>
<dbReference type="PANTHER" id="PTHR42852:SF17">
    <property type="entry name" value="THIOREDOXIN-LIKE PROTEIN HI_1115"/>
    <property type="match status" value="1"/>
</dbReference>
<keyword evidence="2" id="KW-0732">Signal</keyword>
<gene>
    <name evidence="4" type="ORF">SAMN05428998_101415</name>
</gene>
<dbReference type="GO" id="GO:0016853">
    <property type="term" value="F:isomerase activity"/>
    <property type="evidence" value="ECO:0007669"/>
    <property type="project" value="UniProtKB-KW"/>
</dbReference>
<sequence>MTRPLRKPLRMLAVAALLLAPLAPGPAAAASGSLADGYVIYEHARPVPDLPFKQRLDGMIRDVSLKDFAGKVVVLNFWATWCPPCVAEMPSLDRLQGDLGGEGIVVVALSEDRGGFAVVDPFYAGKGLSTLARYSDPDGRLARHFGIKVMPTTILIGPDGIPVGEIEGGAEWDSPEAKRLLQALKKH</sequence>